<dbReference type="AlphaFoldDB" id="A0A8H7S0I7"/>
<evidence type="ECO:0000256" key="1">
    <source>
        <dbReference type="SAM" id="Coils"/>
    </source>
</evidence>
<proteinExistence type="predicted"/>
<gene>
    <name evidence="3" type="ORF">INT45_010462</name>
</gene>
<feature type="coiled-coil region" evidence="1">
    <location>
        <begin position="188"/>
        <end position="215"/>
    </location>
</feature>
<dbReference type="EMBL" id="JAEPRB010000158">
    <property type="protein sequence ID" value="KAG2219948.1"/>
    <property type="molecule type" value="Genomic_DNA"/>
</dbReference>
<evidence type="ECO:0000256" key="2">
    <source>
        <dbReference type="SAM" id="MobiDB-lite"/>
    </source>
</evidence>
<evidence type="ECO:0000313" key="4">
    <source>
        <dbReference type="Proteomes" id="UP000646827"/>
    </source>
</evidence>
<name>A0A8H7S0I7_9FUNG</name>
<sequence>MSEKAITYCFQSCQKYISNNFELESIYLDKCPKKHFDSIESMPSQIGASLFIPISNNWTADVEIVERRERAYYIDPQYRWGPSSIEFIIMQKKCATKQQDALSDLKILVFSRAMMNEELRGRAGKLGEHVSTKVKKSIVKIGKDAKKYRESYNEASLVLCEPEITWEEICNPAAPFWEWTIMQKEFDILRETMNKRCAEEELQLVEDELLRLKNYANSRRRAFELAILQEGYVATESPDASISSAENEYEEEEHTQTKFSGGQRYIGLRTGRITGLPGDKITITMELETSSQLTKVEEVIRSYLKESEPTLSEFVKTHVDFLIEHTPADCSSPEKFWSSLFSSQALKMKIKLAKGKDAIDWQKVSAALVPLSLCFLKTKHLLPHQLSIIKIAVAGLCPVAEKIISVRPDLVLYCDGTENGAGECGKEGNAKKGLVETSLHCPKVMKSTFLCVSNKCDNEKDLIRTIRIVCFAQFLPVDTLVESVQLLNMKCQTSIDVPFWITADHETDLEISRVSSTTRQILERIENAITALSSVVARLSSSRSHSILIILLHTLVIQEEFGVGDEESSQSSERRDNQSDTTLPDNPDSWLKEDKNNQESQDILLGVKLTNAEESSSDDIPPDLDHHARSNYIFGGRGARHDRGSSSAVRGSVAAKSNMVHSGRVGHSRRRCAVTLRS</sequence>
<accession>A0A8H7S0I7</accession>
<feature type="region of interest" description="Disordered" evidence="2">
    <location>
        <begin position="563"/>
        <end position="597"/>
    </location>
</feature>
<protein>
    <submittedName>
        <fullName evidence="3">Uncharacterized protein</fullName>
    </submittedName>
</protein>
<organism evidence="3 4">
    <name type="scientific">Circinella minor</name>
    <dbReference type="NCBI Taxonomy" id="1195481"/>
    <lineage>
        <taxon>Eukaryota</taxon>
        <taxon>Fungi</taxon>
        <taxon>Fungi incertae sedis</taxon>
        <taxon>Mucoromycota</taxon>
        <taxon>Mucoromycotina</taxon>
        <taxon>Mucoromycetes</taxon>
        <taxon>Mucorales</taxon>
        <taxon>Lichtheimiaceae</taxon>
        <taxon>Circinella</taxon>
    </lineage>
</organism>
<evidence type="ECO:0000313" key="3">
    <source>
        <dbReference type="EMBL" id="KAG2219948.1"/>
    </source>
</evidence>
<reference evidence="3 4" key="1">
    <citation type="submission" date="2020-12" db="EMBL/GenBank/DDBJ databases">
        <title>Metabolic potential, ecology and presence of endohyphal bacteria is reflected in genomic diversity of Mucoromycotina.</title>
        <authorList>
            <person name="Muszewska A."/>
            <person name="Okrasinska A."/>
            <person name="Steczkiewicz K."/>
            <person name="Drgas O."/>
            <person name="Orlowska M."/>
            <person name="Perlinska-Lenart U."/>
            <person name="Aleksandrzak-Piekarczyk T."/>
            <person name="Szatraj K."/>
            <person name="Zielenkiewicz U."/>
            <person name="Pilsyk S."/>
            <person name="Malc E."/>
            <person name="Mieczkowski P."/>
            <person name="Kruszewska J.S."/>
            <person name="Biernat P."/>
            <person name="Pawlowska J."/>
        </authorList>
    </citation>
    <scope>NUCLEOTIDE SEQUENCE [LARGE SCALE GENOMIC DNA]</scope>
    <source>
        <strain evidence="3 4">CBS 142.35</strain>
    </source>
</reference>
<keyword evidence="1" id="KW-0175">Coiled coil</keyword>
<keyword evidence="4" id="KW-1185">Reference proteome</keyword>
<feature type="region of interest" description="Disordered" evidence="2">
    <location>
        <begin position="655"/>
        <end position="678"/>
    </location>
</feature>
<comment type="caution">
    <text evidence="3">The sequence shown here is derived from an EMBL/GenBank/DDBJ whole genome shotgun (WGS) entry which is preliminary data.</text>
</comment>
<dbReference type="Proteomes" id="UP000646827">
    <property type="component" value="Unassembled WGS sequence"/>
</dbReference>